<name>A0ABR9VWI4_9SYNC</name>
<feature type="region of interest" description="Disordered" evidence="1">
    <location>
        <begin position="55"/>
        <end position="85"/>
    </location>
</feature>
<reference evidence="2 3" key="1">
    <citation type="submission" date="2020-10" db="EMBL/GenBank/DDBJ databases">
        <authorList>
            <person name="Castelo-Branco R."/>
            <person name="Eusebio N."/>
            <person name="Adriana R."/>
            <person name="Vieira A."/>
            <person name="Brugerolle De Fraissinette N."/>
            <person name="Rezende De Castro R."/>
            <person name="Schneider M.P."/>
            <person name="Vasconcelos V."/>
            <person name="Leao P.N."/>
        </authorList>
    </citation>
    <scope>NUCLEOTIDE SEQUENCE [LARGE SCALE GENOMIC DNA]</scope>
    <source>
        <strain evidence="2 3">LEGE 00031</strain>
    </source>
</reference>
<proteinExistence type="predicted"/>
<dbReference type="RefSeq" id="WP_194021304.1">
    <property type="nucleotide sequence ID" value="NZ_JADEVV010000086.1"/>
</dbReference>
<organism evidence="2 3">
    <name type="scientific">Synechocystis salina LEGE 00031</name>
    <dbReference type="NCBI Taxonomy" id="1828736"/>
    <lineage>
        <taxon>Bacteria</taxon>
        <taxon>Bacillati</taxon>
        <taxon>Cyanobacteriota</taxon>
        <taxon>Cyanophyceae</taxon>
        <taxon>Synechococcales</taxon>
        <taxon>Merismopediaceae</taxon>
        <taxon>Synechocystis</taxon>
    </lineage>
</organism>
<dbReference type="InterPro" id="IPR042186">
    <property type="entry name" value="FimD_plug_dom"/>
</dbReference>
<protein>
    <submittedName>
        <fullName evidence="2">Fimbrial biogenesis outer membrane usher protein</fullName>
    </submittedName>
</protein>
<keyword evidence="3" id="KW-1185">Reference proteome</keyword>
<accession>A0ABR9VWI4</accession>
<feature type="compositionally biased region" description="Polar residues" evidence="1">
    <location>
        <begin position="72"/>
        <end position="85"/>
    </location>
</feature>
<comment type="caution">
    <text evidence="2">The sequence shown here is derived from an EMBL/GenBank/DDBJ whole genome shotgun (WGS) entry which is preliminary data.</text>
</comment>
<dbReference type="PANTHER" id="PTHR30451:SF5">
    <property type="entry name" value="SLR0019 PROTEIN"/>
    <property type="match status" value="1"/>
</dbReference>
<dbReference type="InterPro" id="IPR000015">
    <property type="entry name" value="Fimb_usher"/>
</dbReference>
<gene>
    <name evidence="2" type="ORF">IQ217_18240</name>
</gene>
<dbReference type="EMBL" id="JADEVV010000086">
    <property type="protein sequence ID" value="MBE9255734.1"/>
    <property type="molecule type" value="Genomic_DNA"/>
</dbReference>
<dbReference type="PANTHER" id="PTHR30451">
    <property type="entry name" value="OUTER MEMBRANE USHER PROTEIN"/>
    <property type="match status" value="1"/>
</dbReference>
<dbReference type="Pfam" id="PF00577">
    <property type="entry name" value="Usher"/>
    <property type="match status" value="1"/>
</dbReference>
<evidence type="ECO:0000313" key="3">
    <source>
        <dbReference type="Proteomes" id="UP000658720"/>
    </source>
</evidence>
<dbReference type="Gene3D" id="2.60.40.2610">
    <property type="entry name" value="Outer membrane usher protein FimD, plug domain"/>
    <property type="match status" value="1"/>
</dbReference>
<sequence length="892" mass="96961">MVFRFYSTVLAIIWSNGLITVVGLVLAQSARAETFSADFPPPDFAVDLLLGQGTPVMETTPPEPRQTEEDNQTATPSEPTPANLSNEDDLFERVFGRPRPTGVQRLVAPFFINDLQQGQIVVFVSLGGSSSLQITASTLLSKMEEYARPDIQTRLADLVDDSGNLTLAALQSVGLDATFNDQLLELRIIIPPNLRKTIVYGSGNLQLPPGAATALRPSNFSGFINLVGTQPYAWDGTGDLGRQALNFGVEGALNYQGWVLEGSASFAEQSNNPWTRSDIRLVKDDPDNAVRYVFGDLFSTARSYQSFVPMVGFAMFRNFSLQPYLTTRPTGQFEFLLESPARVEIFVNGLLRQTLQLPAGRQDIRNFGLNTGLNNVTVKITDSAGRVEELSFSAPLATDLLEVGLNQFGLGVGVPAYTTNGVRSYDTSRPIIGGFYRQGITSTLTLGGYLQAAGSQQVIGMEGTLATSVGNFGWDAALENDGNGLDHAFRLRYQFLALGGNQARLPNFGLEVEYLGPYFQRFGSFPIGFTPDPLDFFGTATNDISWSFGANYSQTLIDGLGINLGLGYQLGSFGQPNAYRAAIGFTTNLGRGLQVNLTLNNRLDQSGQTETQVLFNFLQTSQFQSLTARSNLSSQREQASTLTWTSRSPAQYNSVNTTVNLSNNPNPGYFGTGLGLTYRGFVGDINLNHDYDQSSHRTNLNFGTALVYADGRFGWSRPVRDSFVIFSRNPNFADQLVLINPGLYGPVAEANYVGPGVVPDLSSYTLTTMRVDAPNMPLGYDLGNAVFNLLPSYKSGTLITVGTESTVFLRGTLVDKAGEPIALQVGQVRSLSDPSWSPLELFTNRAGRFALTGLGPGEYELQLFSDPPRTIRFEIPADKTGIYDMGTVTIGD</sequence>
<evidence type="ECO:0000256" key="1">
    <source>
        <dbReference type="SAM" id="MobiDB-lite"/>
    </source>
</evidence>
<dbReference type="Proteomes" id="UP000658720">
    <property type="component" value="Unassembled WGS sequence"/>
</dbReference>
<evidence type="ECO:0000313" key="2">
    <source>
        <dbReference type="EMBL" id="MBE9255734.1"/>
    </source>
</evidence>
<dbReference type="Gene3D" id="2.60.40.3110">
    <property type="match status" value="1"/>
</dbReference>